<comment type="similarity">
    <text evidence="1">Belongs to the glycosyl hydrolase 25 family.</text>
</comment>
<protein>
    <submittedName>
        <fullName evidence="4">Lysozyme</fullName>
        <ecNumber evidence="4">3.2.1.17</ecNumber>
    </submittedName>
</protein>
<proteinExistence type="inferred from homology"/>
<dbReference type="SMART" id="SM00641">
    <property type="entry name" value="Glyco_25"/>
    <property type="match status" value="1"/>
</dbReference>
<organism evidence="4 5">
    <name type="scientific">Haliscomenobacter hydrossis (strain ATCC 27775 / DSM 1100 / LMG 10767 / O)</name>
    <dbReference type="NCBI Taxonomy" id="760192"/>
    <lineage>
        <taxon>Bacteria</taxon>
        <taxon>Pseudomonadati</taxon>
        <taxon>Bacteroidota</taxon>
        <taxon>Saprospiria</taxon>
        <taxon>Saprospirales</taxon>
        <taxon>Haliscomenobacteraceae</taxon>
        <taxon>Haliscomenobacter</taxon>
    </lineage>
</organism>
<keyword evidence="3 4" id="KW-0326">Glycosidase</keyword>
<dbReference type="InterPro" id="IPR017853">
    <property type="entry name" value="GH"/>
</dbReference>
<dbReference type="eggNOG" id="COG3757">
    <property type="taxonomic scope" value="Bacteria"/>
</dbReference>
<dbReference type="EMBL" id="CP002691">
    <property type="protein sequence ID" value="AEE50624.1"/>
    <property type="molecule type" value="Genomic_DNA"/>
</dbReference>
<keyword evidence="5" id="KW-1185">Reference proteome</keyword>
<dbReference type="GO" id="GO:0009253">
    <property type="term" value="P:peptidoglycan catabolic process"/>
    <property type="evidence" value="ECO:0007669"/>
    <property type="project" value="InterPro"/>
</dbReference>
<dbReference type="Proteomes" id="UP000008461">
    <property type="component" value="Chromosome"/>
</dbReference>
<dbReference type="GO" id="GO:0016998">
    <property type="term" value="P:cell wall macromolecule catabolic process"/>
    <property type="evidence" value="ECO:0007669"/>
    <property type="project" value="InterPro"/>
</dbReference>
<dbReference type="InterPro" id="IPR018077">
    <property type="entry name" value="Glyco_hydro_fam25_subgr"/>
</dbReference>
<sequence length="230" mass="26310">MLLVCILISTLLFYLKGPSSWSGEYAIRGIDVSHYQSAIDWSKVASQQLDFVFVKATEGVTLNDKLFCDNWEAIKEEGLRRGAYHFYRANVSPEQQALNFIRNVKMEAGDLPPVLDVETLDGAGKIQLLAGMYTWLYMVEIAYGVKPVIYTNQKFYNTYLSGQFAEYPLWIARYNGTRQPRLADGREWKFWQRRDTGKLAGIEGAVDMNVFQGTKKELEAMCMPDLMSRP</sequence>
<dbReference type="Pfam" id="PF01183">
    <property type="entry name" value="Glyco_hydro_25"/>
    <property type="match status" value="1"/>
</dbReference>
<gene>
    <name evidence="4" type="ordered locus">Halhy_2756</name>
</gene>
<dbReference type="SUPFAM" id="SSF51445">
    <property type="entry name" value="(Trans)glycosidases"/>
    <property type="match status" value="1"/>
</dbReference>
<dbReference type="PANTHER" id="PTHR34135:SF2">
    <property type="entry name" value="LYSOZYME"/>
    <property type="match status" value="1"/>
</dbReference>
<evidence type="ECO:0000313" key="4">
    <source>
        <dbReference type="EMBL" id="AEE50624.1"/>
    </source>
</evidence>
<evidence type="ECO:0000256" key="3">
    <source>
        <dbReference type="ARBA" id="ARBA00023295"/>
    </source>
</evidence>
<reference evidence="4 5" key="1">
    <citation type="journal article" date="2011" name="Stand. Genomic Sci.">
        <title>Complete genome sequence of Haliscomenobacter hydrossis type strain (O).</title>
        <authorList>
            <consortium name="US DOE Joint Genome Institute (JGI-PGF)"/>
            <person name="Daligault H."/>
            <person name="Lapidus A."/>
            <person name="Zeytun A."/>
            <person name="Nolan M."/>
            <person name="Lucas S."/>
            <person name="Del Rio T.G."/>
            <person name="Tice H."/>
            <person name="Cheng J.F."/>
            <person name="Tapia R."/>
            <person name="Han C."/>
            <person name="Goodwin L."/>
            <person name="Pitluck S."/>
            <person name="Liolios K."/>
            <person name="Pagani I."/>
            <person name="Ivanova N."/>
            <person name="Huntemann M."/>
            <person name="Mavromatis K."/>
            <person name="Mikhailova N."/>
            <person name="Pati A."/>
            <person name="Chen A."/>
            <person name="Palaniappan K."/>
            <person name="Land M."/>
            <person name="Hauser L."/>
            <person name="Brambilla E.M."/>
            <person name="Rohde M."/>
            <person name="Verbarg S."/>
            <person name="Goker M."/>
            <person name="Bristow J."/>
            <person name="Eisen J.A."/>
            <person name="Markowitz V."/>
            <person name="Hugenholtz P."/>
            <person name="Kyrpides N.C."/>
            <person name="Klenk H.P."/>
            <person name="Woyke T."/>
        </authorList>
    </citation>
    <scope>NUCLEOTIDE SEQUENCE [LARGE SCALE GENOMIC DNA]</scope>
    <source>
        <strain evidence="5">ATCC 27775 / DSM 1100 / LMG 10767 / O</strain>
    </source>
</reference>
<dbReference type="Gene3D" id="3.20.20.80">
    <property type="entry name" value="Glycosidases"/>
    <property type="match status" value="1"/>
</dbReference>
<dbReference type="PANTHER" id="PTHR34135">
    <property type="entry name" value="LYSOZYME"/>
    <property type="match status" value="1"/>
</dbReference>
<dbReference type="PROSITE" id="PS51904">
    <property type="entry name" value="GLYCOSYL_HYDROL_F25_2"/>
    <property type="match status" value="1"/>
</dbReference>
<dbReference type="GO" id="GO:0003796">
    <property type="term" value="F:lysozyme activity"/>
    <property type="evidence" value="ECO:0007669"/>
    <property type="project" value="UniProtKB-EC"/>
</dbReference>
<reference key="2">
    <citation type="submission" date="2011-04" db="EMBL/GenBank/DDBJ databases">
        <title>Complete sequence of chromosome of Haliscomenobacter hydrossis DSM 1100.</title>
        <authorList>
            <consortium name="US DOE Joint Genome Institute (JGI-PGF)"/>
            <person name="Lucas S."/>
            <person name="Han J."/>
            <person name="Lapidus A."/>
            <person name="Bruce D."/>
            <person name="Goodwin L."/>
            <person name="Pitluck S."/>
            <person name="Peters L."/>
            <person name="Kyrpides N."/>
            <person name="Mavromatis K."/>
            <person name="Ivanova N."/>
            <person name="Ovchinnikova G."/>
            <person name="Pagani I."/>
            <person name="Daligault H."/>
            <person name="Detter J.C."/>
            <person name="Han C."/>
            <person name="Land M."/>
            <person name="Hauser L."/>
            <person name="Markowitz V."/>
            <person name="Cheng J.-F."/>
            <person name="Hugenholtz P."/>
            <person name="Woyke T."/>
            <person name="Wu D."/>
            <person name="Verbarg S."/>
            <person name="Frueling A."/>
            <person name="Brambilla E."/>
            <person name="Klenk H.-P."/>
            <person name="Eisen J.A."/>
        </authorList>
    </citation>
    <scope>NUCLEOTIDE SEQUENCE</scope>
    <source>
        <strain>DSM 1100</strain>
    </source>
</reference>
<evidence type="ECO:0000256" key="2">
    <source>
        <dbReference type="ARBA" id="ARBA00022801"/>
    </source>
</evidence>
<dbReference type="InterPro" id="IPR002053">
    <property type="entry name" value="Glyco_hydro_25"/>
</dbReference>
<dbReference type="CDD" id="cd06524">
    <property type="entry name" value="GH25_YegX-like"/>
    <property type="match status" value="1"/>
</dbReference>
<dbReference type="GO" id="GO:0016052">
    <property type="term" value="P:carbohydrate catabolic process"/>
    <property type="evidence" value="ECO:0007669"/>
    <property type="project" value="TreeGrafter"/>
</dbReference>
<dbReference type="AlphaFoldDB" id="F4L1Z1"/>
<keyword evidence="2 4" id="KW-0378">Hydrolase</keyword>
<evidence type="ECO:0000256" key="1">
    <source>
        <dbReference type="ARBA" id="ARBA00010646"/>
    </source>
</evidence>
<accession>F4L1Z1</accession>
<dbReference type="HOGENOM" id="CLU_044973_6_2_10"/>
<evidence type="ECO:0000313" key="5">
    <source>
        <dbReference type="Proteomes" id="UP000008461"/>
    </source>
</evidence>
<name>F4L1Z1_HALH1</name>
<dbReference type="EC" id="3.2.1.17" evidence="4"/>
<dbReference type="KEGG" id="hhy:Halhy_2756"/>